<proteinExistence type="inferred from homology"/>
<dbReference type="InterPro" id="IPR050802">
    <property type="entry name" value="EF-GSTs"/>
</dbReference>
<dbReference type="FunFam" id="3.40.30.10:FF:000142">
    <property type="entry name" value="Elongation factor 1 gamma"/>
    <property type="match status" value="1"/>
</dbReference>
<evidence type="ECO:0000256" key="4">
    <source>
        <dbReference type="PROSITE-ProRule" id="PRU00519"/>
    </source>
</evidence>
<feature type="compositionally biased region" description="Basic and acidic residues" evidence="5">
    <location>
        <begin position="446"/>
        <end position="457"/>
    </location>
</feature>
<dbReference type="AlphaFoldDB" id="A0A6A6HTY8"/>
<feature type="compositionally biased region" description="Polar residues" evidence="5">
    <location>
        <begin position="497"/>
        <end position="507"/>
    </location>
</feature>
<keyword evidence="3 4" id="KW-0648">Protein biosynthesis</keyword>
<evidence type="ECO:0000313" key="9">
    <source>
        <dbReference type="EMBL" id="KAF2241252.1"/>
    </source>
</evidence>
<dbReference type="Pfam" id="PF00647">
    <property type="entry name" value="EF1G"/>
    <property type="match status" value="1"/>
</dbReference>
<dbReference type="Gene3D" id="1.20.1050.10">
    <property type="match status" value="1"/>
</dbReference>
<accession>A0A6A6HTY8</accession>
<dbReference type="InterPro" id="IPR001662">
    <property type="entry name" value="EF1B_G_C"/>
</dbReference>
<dbReference type="SUPFAM" id="SSF89942">
    <property type="entry name" value="eEF1-gamma domain"/>
    <property type="match status" value="1"/>
</dbReference>
<feature type="domain" description="GST N-terminal" evidence="7">
    <location>
        <begin position="2"/>
        <end position="82"/>
    </location>
</feature>
<feature type="region of interest" description="Disordered" evidence="5">
    <location>
        <begin position="217"/>
        <end position="256"/>
    </location>
</feature>
<feature type="compositionally biased region" description="Basic and acidic residues" evidence="5">
    <location>
        <begin position="482"/>
        <end position="495"/>
    </location>
</feature>
<dbReference type="SMART" id="SM01183">
    <property type="entry name" value="EF1G"/>
    <property type="match status" value="1"/>
</dbReference>
<evidence type="ECO:0000256" key="2">
    <source>
        <dbReference type="ARBA" id="ARBA00022768"/>
    </source>
</evidence>
<dbReference type="PRINTS" id="PR00388">
    <property type="entry name" value="PDIESTERASE2"/>
</dbReference>
<dbReference type="InterPro" id="IPR010987">
    <property type="entry name" value="Glutathione-S-Trfase_C-like"/>
</dbReference>
<dbReference type="Pfam" id="PF02112">
    <property type="entry name" value="PDEase_II"/>
    <property type="match status" value="2"/>
</dbReference>
<feature type="region of interest" description="Disordered" evidence="5">
    <location>
        <begin position="446"/>
        <end position="510"/>
    </location>
</feature>
<feature type="compositionally biased region" description="Polar residues" evidence="5">
    <location>
        <begin position="796"/>
        <end position="811"/>
    </location>
</feature>
<feature type="compositionally biased region" description="Basic and acidic residues" evidence="5">
    <location>
        <begin position="927"/>
        <end position="940"/>
    </location>
</feature>
<evidence type="ECO:0000259" key="7">
    <source>
        <dbReference type="PROSITE" id="PS50404"/>
    </source>
</evidence>
<dbReference type="GO" id="GO:0004115">
    <property type="term" value="F:3',5'-cyclic-AMP phosphodiesterase activity"/>
    <property type="evidence" value="ECO:0007669"/>
    <property type="project" value="InterPro"/>
</dbReference>
<keyword evidence="2 4" id="KW-0251">Elongation factor</keyword>
<dbReference type="InterPro" id="IPR000396">
    <property type="entry name" value="Pdiesterase2"/>
</dbReference>
<dbReference type="InterPro" id="IPR036433">
    <property type="entry name" value="EF1B_G_C_sf"/>
</dbReference>
<dbReference type="FunFam" id="1.20.1050.10:FF:000006">
    <property type="entry name" value="Elongation factor 1 gamma"/>
    <property type="match status" value="1"/>
</dbReference>
<dbReference type="OrthoDB" id="249703at2759"/>
<evidence type="ECO:0000259" key="6">
    <source>
        <dbReference type="PROSITE" id="PS50040"/>
    </source>
</evidence>
<feature type="compositionally biased region" description="Basic and acidic residues" evidence="5">
    <location>
        <begin position="217"/>
        <end position="240"/>
    </location>
</feature>
<feature type="region of interest" description="Disordered" evidence="5">
    <location>
        <begin position="566"/>
        <end position="617"/>
    </location>
</feature>
<dbReference type="SUPFAM" id="SSF56281">
    <property type="entry name" value="Metallo-hydrolase/oxidoreductase"/>
    <property type="match status" value="1"/>
</dbReference>
<dbReference type="PANTHER" id="PTHR43986">
    <property type="entry name" value="ELONGATION FACTOR 1-GAMMA"/>
    <property type="match status" value="1"/>
</dbReference>
<dbReference type="InterPro" id="IPR004045">
    <property type="entry name" value="Glutathione_S-Trfase_N"/>
</dbReference>
<comment type="similarity">
    <text evidence="1">Belongs to the GST superfamily.</text>
</comment>
<dbReference type="CDD" id="cd03181">
    <property type="entry name" value="GST_C_EF1Bgamma_like"/>
    <property type="match status" value="1"/>
</dbReference>
<dbReference type="PROSITE" id="PS50405">
    <property type="entry name" value="GST_CTER"/>
    <property type="match status" value="1"/>
</dbReference>
<dbReference type="InterPro" id="IPR004046">
    <property type="entry name" value="GST_C"/>
</dbReference>
<feature type="region of interest" description="Disordered" evidence="5">
    <location>
        <begin position="780"/>
        <end position="811"/>
    </location>
</feature>
<feature type="domain" description="GST C-terminal" evidence="8">
    <location>
        <begin position="87"/>
        <end position="216"/>
    </location>
</feature>
<evidence type="ECO:0000256" key="3">
    <source>
        <dbReference type="ARBA" id="ARBA00022917"/>
    </source>
</evidence>
<evidence type="ECO:0000259" key="8">
    <source>
        <dbReference type="PROSITE" id="PS50405"/>
    </source>
</evidence>
<name>A0A6A6HTY8_9PLEO</name>
<dbReference type="EMBL" id="ML987213">
    <property type="protein sequence ID" value="KAF2241252.1"/>
    <property type="molecule type" value="Genomic_DNA"/>
</dbReference>
<dbReference type="Proteomes" id="UP000800094">
    <property type="component" value="Unassembled WGS sequence"/>
</dbReference>
<evidence type="ECO:0008006" key="11">
    <source>
        <dbReference type="Google" id="ProtNLM"/>
    </source>
</evidence>
<dbReference type="CDD" id="cd07735">
    <property type="entry name" value="class_II_PDE_MBL-fold"/>
    <property type="match status" value="1"/>
</dbReference>
<dbReference type="InterPro" id="IPR036866">
    <property type="entry name" value="RibonucZ/Hydroxyglut_hydro"/>
</dbReference>
<keyword evidence="10" id="KW-1185">Reference proteome</keyword>
<dbReference type="FunFam" id="3.30.70.1010:FF:000001">
    <property type="entry name" value="Elongation factor 1-gamma 1"/>
    <property type="match status" value="1"/>
</dbReference>
<dbReference type="SFLD" id="SFLDS00019">
    <property type="entry name" value="Glutathione_Transferase_(cytos"/>
    <property type="match status" value="1"/>
</dbReference>
<feature type="compositionally biased region" description="Low complexity" evidence="5">
    <location>
        <begin position="1011"/>
        <end position="1022"/>
    </location>
</feature>
<evidence type="ECO:0000256" key="1">
    <source>
        <dbReference type="ARBA" id="ARBA00007409"/>
    </source>
</evidence>
<gene>
    <name evidence="9" type="ORF">BU26DRAFT_556363</name>
</gene>
<dbReference type="SFLD" id="SFLDG00358">
    <property type="entry name" value="Main_(cytGST)"/>
    <property type="match status" value="1"/>
</dbReference>
<reference evidence="9" key="1">
    <citation type="journal article" date="2020" name="Stud. Mycol.">
        <title>101 Dothideomycetes genomes: a test case for predicting lifestyles and emergence of pathogens.</title>
        <authorList>
            <person name="Haridas S."/>
            <person name="Albert R."/>
            <person name="Binder M."/>
            <person name="Bloem J."/>
            <person name="Labutti K."/>
            <person name="Salamov A."/>
            <person name="Andreopoulos B."/>
            <person name="Baker S."/>
            <person name="Barry K."/>
            <person name="Bills G."/>
            <person name="Bluhm B."/>
            <person name="Cannon C."/>
            <person name="Castanera R."/>
            <person name="Culley D."/>
            <person name="Daum C."/>
            <person name="Ezra D."/>
            <person name="Gonzalez J."/>
            <person name="Henrissat B."/>
            <person name="Kuo A."/>
            <person name="Liang C."/>
            <person name="Lipzen A."/>
            <person name="Lutzoni F."/>
            <person name="Magnuson J."/>
            <person name="Mondo S."/>
            <person name="Nolan M."/>
            <person name="Ohm R."/>
            <person name="Pangilinan J."/>
            <person name="Park H.-J."/>
            <person name="Ramirez L."/>
            <person name="Alfaro M."/>
            <person name="Sun H."/>
            <person name="Tritt A."/>
            <person name="Yoshinaga Y."/>
            <person name="Zwiers L.-H."/>
            <person name="Turgeon B."/>
            <person name="Goodwin S."/>
            <person name="Spatafora J."/>
            <person name="Crous P."/>
            <person name="Grigoriev I."/>
        </authorList>
    </citation>
    <scope>NUCLEOTIDE SEQUENCE</scope>
    <source>
        <strain evidence="9">CBS 122368</strain>
    </source>
</reference>
<dbReference type="InterPro" id="IPR040079">
    <property type="entry name" value="Glutathione_S-Trfase"/>
</dbReference>
<dbReference type="GO" id="GO:0005737">
    <property type="term" value="C:cytoplasm"/>
    <property type="evidence" value="ECO:0007669"/>
    <property type="project" value="TreeGrafter"/>
</dbReference>
<sequence length="1104" mass="120259">MSFGKLYSYPGNPRTTSLLAVAKENGLDLEFVHTEPAKGVPTEYLKLNKLGKVPTFEGADGFVLTECIAIAVYLTSQNEKTTLLGKTKQDYASILRWMSFANSEVLPPLGGWFRPIIGRDPYNKKNIEESQKAALKAVHTLEEHLLTHTYLVGERLTLADIFAVAILARGFQYFFDKTWRAENPNVTRWYETVYNQPSYSAVADKLEFIDEAIKNVPPKKESAPKKEQPKKEAPKPKKEVAEEEEEDKPAPKPKHPLEALPRATFVLDDWKRKYSNNDTREVALPWFWENCNFEEYSLWKVDYKYNNELKLTFMTSNLIGGFFARLEASRKYIFGAASVYGVNNDSVVQGAFVIRGQEALPAFDVAPDYESYEFTKLDPKKPEDQEFVNDQWAWDKPITVNGKTYEWADGKVFKSCDARGCPWATYSRRPVGPAFWFDAAPRHDSTGARVRNERQTDPPRTLPPPPWNRSPELLGGLGSFGTEEKDSKAGMKEGDGQAQTRRTSGHSSEPAIQVICLGSGGGPSEDNVTGFLVRSTASKWAKNSVLAVDAGSHLASITRILENDFPLVSDPEPKECAKPRNGNGNGRDIDSPSPGTARVSVSDEESGADSPCSETEQAPTITTLETGAFAGLPFPHASARANALHVVREHVSTYLITHPHLDHVSGFVINTAAFHNTSRPKRLAALPFTVNAIKTHIFNNIVWPNLTDEDGGVGLVTFQRLAEGGNIALGEGSGRGYIEVCDGLGVRGFKVSHGHCMRGPGHVHRGSNANLPETPGIHRAPAHHDGAAESREGRSLSFSLPTQSAPGTPLFTGTTDAGRSTNVTGGNQFEQCVIDSTAYFIRTESTPSTPTKEVLIFGDVEPDSISLSPRTAQVWAEAAPKIAAGILTGIFIECSYTNAQGDAVLYGHLAPRHLLGELQNLAEMVKEARREHEKEKEEARKGRKRKRASASNGLLMAGAVDGPVGAGGIEMARKSSRSRIYNPGGGGGKDTTDDEIMTDFAPSPTPGRGATGTHTPAHPSAPAALNLSSVSAEHSKALLAAAFDAPLKGLKVVCIHVKDTLADGPLVGEGILRELREGERELAEKGRGLGCAFEVARSGDSYWF</sequence>
<organism evidence="9 10">
    <name type="scientific">Trematosphaeria pertusa</name>
    <dbReference type="NCBI Taxonomy" id="390896"/>
    <lineage>
        <taxon>Eukaryota</taxon>
        <taxon>Fungi</taxon>
        <taxon>Dikarya</taxon>
        <taxon>Ascomycota</taxon>
        <taxon>Pezizomycotina</taxon>
        <taxon>Dothideomycetes</taxon>
        <taxon>Pleosporomycetidae</taxon>
        <taxon>Pleosporales</taxon>
        <taxon>Massarineae</taxon>
        <taxon>Trematosphaeriaceae</taxon>
        <taxon>Trematosphaeria</taxon>
    </lineage>
</organism>
<evidence type="ECO:0000256" key="5">
    <source>
        <dbReference type="SAM" id="MobiDB-lite"/>
    </source>
</evidence>
<dbReference type="CDD" id="cd03044">
    <property type="entry name" value="GST_N_EF1Bgamma"/>
    <property type="match status" value="1"/>
</dbReference>
<evidence type="ECO:0000313" key="10">
    <source>
        <dbReference type="Proteomes" id="UP000800094"/>
    </source>
</evidence>
<dbReference type="PROSITE" id="PS50040">
    <property type="entry name" value="EF1G_C"/>
    <property type="match status" value="1"/>
</dbReference>
<feature type="domain" description="EF-1-gamma C-terminal" evidence="6">
    <location>
        <begin position="253"/>
        <end position="414"/>
    </location>
</feature>
<dbReference type="SUPFAM" id="SSF47616">
    <property type="entry name" value="GST C-terminal domain-like"/>
    <property type="match status" value="1"/>
</dbReference>
<dbReference type="Pfam" id="PF00043">
    <property type="entry name" value="GST_C"/>
    <property type="match status" value="1"/>
</dbReference>
<dbReference type="InterPro" id="IPR036282">
    <property type="entry name" value="Glutathione-S-Trfase_C_sf"/>
</dbReference>
<dbReference type="Pfam" id="PF02798">
    <property type="entry name" value="GST_N"/>
    <property type="match status" value="1"/>
</dbReference>
<feature type="region of interest" description="Disordered" evidence="5">
    <location>
        <begin position="975"/>
        <end position="1022"/>
    </location>
</feature>
<dbReference type="Gene3D" id="3.40.30.10">
    <property type="entry name" value="Glutaredoxin"/>
    <property type="match status" value="1"/>
</dbReference>
<dbReference type="SUPFAM" id="SSF52833">
    <property type="entry name" value="Thioredoxin-like"/>
    <property type="match status" value="1"/>
</dbReference>
<dbReference type="GeneID" id="54585705"/>
<dbReference type="Gene3D" id="3.30.70.1010">
    <property type="entry name" value="Translation elongation factor EF1B, gamma chain, conserved domain"/>
    <property type="match status" value="1"/>
</dbReference>
<protein>
    <recommendedName>
        <fullName evidence="11">EF1G-domain-containing protein</fullName>
    </recommendedName>
</protein>
<dbReference type="InterPro" id="IPR036249">
    <property type="entry name" value="Thioredoxin-like_sf"/>
</dbReference>
<dbReference type="GO" id="GO:0006198">
    <property type="term" value="P:cAMP catabolic process"/>
    <property type="evidence" value="ECO:0007669"/>
    <property type="project" value="InterPro"/>
</dbReference>
<dbReference type="PANTHER" id="PTHR43986:SF1">
    <property type="entry name" value="ELONGATION FACTOR 1-GAMMA"/>
    <property type="match status" value="1"/>
</dbReference>
<dbReference type="PROSITE" id="PS50404">
    <property type="entry name" value="GST_NTER"/>
    <property type="match status" value="1"/>
</dbReference>
<dbReference type="RefSeq" id="XP_033676256.1">
    <property type="nucleotide sequence ID" value="XM_033832375.1"/>
</dbReference>
<dbReference type="GO" id="GO:0003746">
    <property type="term" value="F:translation elongation factor activity"/>
    <property type="evidence" value="ECO:0007669"/>
    <property type="project" value="UniProtKB-UniRule"/>
</dbReference>
<dbReference type="GO" id="GO:0005634">
    <property type="term" value="C:nucleus"/>
    <property type="evidence" value="ECO:0007669"/>
    <property type="project" value="TreeGrafter"/>
</dbReference>
<feature type="compositionally biased region" description="Basic and acidic residues" evidence="5">
    <location>
        <begin position="782"/>
        <end position="794"/>
    </location>
</feature>
<feature type="region of interest" description="Disordered" evidence="5">
    <location>
        <begin position="927"/>
        <end position="952"/>
    </location>
</feature>